<dbReference type="EMBL" id="VSSQ01000389">
    <property type="protein sequence ID" value="MPL93350.1"/>
    <property type="molecule type" value="Genomic_DNA"/>
</dbReference>
<feature type="domain" description="Cleaved adhesin" evidence="1">
    <location>
        <begin position="193"/>
        <end position="343"/>
    </location>
</feature>
<dbReference type="PROSITE" id="PS51257">
    <property type="entry name" value="PROKAR_LIPOPROTEIN"/>
    <property type="match status" value="1"/>
</dbReference>
<evidence type="ECO:0000313" key="2">
    <source>
        <dbReference type="EMBL" id="MPL93350.1"/>
    </source>
</evidence>
<sequence>MKNLLYINFVILLSLLLSGCEKEDRTYQGPQYYEFSAFENRQGTVSNILQKENNRVGLDSICIQLIKTSTGNVTVNYEIVQKLYYLTDKDNYVEEVPAGTDISVVDTVFSTAVHGQDYVIVTGNNSSFTPGTMKGSLTIPKGEYFGYIQVNMLKKTGKNFYVVLKDSPDTKANKPTSILNYKISPDKIYYFTERFLTEIPDTWTLIDKDGDGYNWEYYKSHATSDSYRSGGVGALTPENYLVSPLINIGSTMDKVMLTFDISAGDEDYPEENYRVVISESPITLANCREATILRDWTELDASYASDKTETIDITQYKGKSVYIAFVHGNCTDCYYIRLANVNVFGL</sequence>
<name>A0A644VQ74_9ZZZZ</name>
<organism evidence="2">
    <name type="scientific">bioreactor metagenome</name>
    <dbReference type="NCBI Taxonomy" id="1076179"/>
    <lineage>
        <taxon>unclassified sequences</taxon>
        <taxon>metagenomes</taxon>
        <taxon>ecological metagenomes</taxon>
    </lineage>
</organism>
<protein>
    <recommendedName>
        <fullName evidence="1">Cleaved adhesin domain-containing protein</fullName>
    </recommendedName>
</protein>
<accession>A0A644VQ74</accession>
<comment type="caution">
    <text evidence="2">The sequence shown here is derived from an EMBL/GenBank/DDBJ whole genome shotgun (WGS) entry which is preliminary data.</text>
</comment>
<dbReference type="InterPro" id="IPR011628">
    <property type="entry name" value="Cleaved_adhesin"/>
</dbReference>
<dbReference type="Pfam" id="PF07675">
    <property type="entry name" value="Cleaved_Adhesin"/>
    <property type="match status" value="1"/>
</dbReference>
<dbReference type="NCBIfam" id="NF038128">
    <property type="entry name" value="choice_anch_J"/>
    <property type="match status" value="1"/>
</dbReference>
<dbReference type="AlphaFoldDB" id="A0A644VQ74"/>
<reference evidence="2" key="1">
    <citation type="submission" date="2019-08" db="EMBL/GenBank/DDBJ databases">
        <authorList>
            <person name="Kucharzyk K."/>
            <person name="Murdoch R.W."/>
            <person name="Higgins S."/>
            <person name="Loffler F."/>
        </authorList>
    </citation>
    <scope>NUCLEOTIDE SEQUENCE</scope>
</reference>
<proteinExistence type="predicted"/>
<gene>
    <name evidence="2" type="ORF">SDC9_39476</name>
</gene>
<dbReference type="Gene3D" id="2.60.120.200">
    <property type="match status" value="1"/>
</dbReference>
<evidence type="ECO:0000259" key="1">
    <source>
        <dbReference type="Pfam" id="PF07675"/>
    </source>
</evidence>